<comment type="caution">
    <text evidence="1">The sequence shown here is derived from an EMBL/GenBank/DDBJ whole genome shotgun (WGS) entry which is preliminary data.</text>
</comment>
<evidence type="ECO:0000313" key="2">
    <source>
        <dbReference type="Proteomes" id="UP000649328"/>
    </source>
</evidence>
<protein>
    <submittedName>
        <fullName evidence="1">Uncharacterized protein</fullName>
    </submittedName>
</protein>
<keyword evidence="2" id="KW-1185">Reference proteome</keyword>
<proteinExistence type="predicted"/>
<gene>
    <name evidence="1" type="ORF">HF325_002185</name>
</gene>
<name>A0A8H7LCV7_9ASCO</name>
<evidence type="ECO:0000313" key="1">
    <source>
        <dbReference type="EMBL" id="KAF8002940.1"/>
    </source>
</evidence>
<organism evidence="1 2">
    <name type="scientific">Metschnikowia pulcherrima</name>
    <dbReference type="NCBI Taxonomy" id="27326"/>
    <lineage>
        <taxon>Eukaryota</taxon>
        <taxon>Fungi</taxon>
        <taxon>Dikarya</taxon>
        <taxon>Ascomycota</taxon>
        <taxon>Saccharomycotina</taxon>
        <taxon>Pichiomycetes</taxon>
        <taxon>Metschnikowiaceae</taxon>
        <taxon>Metschnikowia</taxon>
    </lineage>
</organism>
<reference evidence="1" key="1">
    <citation type="submission" date="2020-10" db="EMBL/GenBank/DDBJ databases">
        <title>The Whole-Genome Sequence of Metschnikowia persimmonesis, a Novel Endophytic Yeast Species Isolated from Medicinal Plant Diospyros kaki Thumb.</title>
        <authorList>
            <person name="Rahmat E."/>
            <person name="Kang Y."/>
        </authorList>
    </citation>
    <scope>NUCLEOTIDE SEQUENCE</scope>
    <source>
        <strain evidence="1">KIOM G15050</strain>
    </source>
</reference>
<dbReference type="EMBL" id="JACBPP010000003">
    <property type="protein sequence ID" value="KAF8002940.1"/>
    <property type="molecule type" value="Genomic_DNA"/>
</dbReference>
<accession>A0A8H7LCV7</accession>
<dbReference type="AlphaFoldDB" id="A0A8H7LCV7"/>
<dbReference type="Proteomes" id="UP000649328">
    <property type="component" value="Unassembled WGS sequence"/>
</dbReference>
<sequence>MQRGTKEVFDQTVRTMLNLRTLSKFTLMPTRRSENTLIMRFNMKLSWEERQNRVNEVIAFTRLGKN</sequence>